<dbReference type="Pfam" id="PF07732">
    <property type="entry name" value="Cu-oxidase_3"/>
    <property type="match status" value="1"/>
</dbReference>
<dbReference type="InterPro" id="IPR033138">
    <property type="entry name" value="Cu_oxidase_CS"/>
</dbReference>
<feature type="domain" description="Plastocyanin-like" evidence="3">
    <location>
        <begin position="161"/>
        <end position="276"/>
    </location>
</feature>
<dbReference type="STRING" id="1123755.SAMN05444714_3254"/>
<dbReference type="SUPFAM" id="SSF49503">
    <property type="entry name" value="Cupredoxins"/>
    <property type="match status" value="3"/>
</dbReference>
<evidence type="ECO:0000256" key="1">
    <source>
        <dbReference type="ARBA" id="ARBA00022723"/>
    </source>
</evidence>
<organism evidence="6 7">
    <name type="scientific">Yoonia litorea</name>
    <dbReference type="NCBI Taxonomy" id="1123755"/>
    <lineage>
        <taxon>Bacteria</taxon>
        <taxon>Pseudomonadati</taxon>
        <taxon>Pseudomonadota</taxon>
        <taxon>Alphaproteobacteria</taxon>
        <taxon>Rhodobacterales</taxon>
        <taxon>Paracoccaceae</taxon>
        <taxon>Yoonia</taxon>
    </lineage>
</organism>
<dbReference type="PROSITE" id="PS00079">
    <property type="entry name" value="MULTICOPPER_OXIDASE1"/>
    <property type="match status" value="1"/>
</dbReference>
<keyword evidence="2" id="KW-0560">Oxidoreductase</keyword>
<proteinExistence type="predicted"/>
<dbReference type="GO" id="GO:0005507">
    <property type="term" value="F:copper ion binding"/>
    <property type="evidence" value="ECO:0007669"/>
    <property type="project" value="InterPro"/>
</dbReference>
<dbReference type="InterPro" id="IPR002355">
    <property type="entry name" value="Cu_oxidase_Cu_BS"/>
</dbReference>
<name>A0A1I6N2Y5_9RHOB</name>
<dbReference type="InterPro" id="IPR001117">
    <property type="entry name" value="Cu-oxidase_2nd"/>
</dbReference>
<feature type="domain" description="Plastocyanin-like" evidence="5">
    <location>
        <begin position="41"/>
        <end position="150"/>
    </location>
</feature>
<dbReference type="EMBL" id="FOZM01000005">
    <property type="protein sequence ID" value="SFS22345.1"/>
    <property type="molecule type" value="Genomic_DNA"/>
</dbReference>
<feature type="domain" description="Plastocyanin-like" evidence="4">
    <location>
        <begin position="357"/>
        <end position="461"/>
    </location>
</feature>
<dbReference type="GO" id="GO:0016491">
    <property type="term" value="F:oxidoreductase activity"/>
    <property type="evidence" value="ECO:0007669"/>
    <property type="project" value="UniProtKB-KW"/>
</dbReference>
<keyword evidence="6" id="KW-0167">Capsid protein</keyword>
<evidence type="ECO:0000259" key="4">
    <source>
        <dbReference type="Pfam" id="PF07731"/>
    </source>
</evidence>
<protein>
    <submittedName>
        <fullName evidence="6">Multicopper oxidase with three cupredoxin domains (Includes cell division protein FtsP and spore coat protein CotA)</fullName>
    </submittedName>
</protein>
<dbReference type="PANTHER" id="PTHR11709">
    <property type="entry name" value="MULTI-COPPER OXIDASE"/>
    <property type="match status" value="1"/>
</dbReference>
<evidence type="ECO:0000313" key="6">
    <source>
        <dbReference type="EMBL" id="SFS22345.1"/>
    </source>
</evidence>
<dbReference type="InterPro" id="IPR011706">
    <property type="entry name" value="Cu-oxidase_C"/>
</dbReference>
<dbReference type="AlphaFoldDB" id="A0A1I6N2Y5"/>
<dbReference type="Gene3D" id="2.60.40.420">
    <property type="entry name" value="Cupredoxins - blue copper proteins"/>
    <property type="match status" value="3"/>
</dbReference>
<dbReference type="Pfam" id="PF07731">
    <property type="entry name" value="Cu-oxidase_2"/>
    <property type="match status" value="1"/>
</dbReference>
<keyword evidence="6" id="KW-0131">Cell cycle</keyword>
<keyword evidence="6" id="KW-0132">Cell division</keyword>
<dbReference type="Pfam" id="PF00394">
    <property type="entry name" value="Cu-oxidase"/>
    <property type="match status" value="1"/>
</dbReference>
<dbReference type="InterPro" id="IPR008972">
    <property type="entry name" value="Cupredoxin"/>
</dbReference>
<dbReference type="GO" id="GO:0030288">
    <property type="term" value="C:outer membrane-bounded periplasmic space"/>
    <property type="evidence" value="ECO:0007669"/>
    <property type="project" value="TreeGrafter"/>
</dbReference>
<dbReference type="Proteomes" id="UP000198926">
    <property type="component" value="Unassembled WGS sequence"/>
</dbReference>
<keyword evidence="7" id="KW-1185">Reference proteome</keyword>
<accession>A0A1I6N2Y5</accession>
<keyword evidence="6" id="KW-0946">Virion</keyword>
<evidence type="ECO:0000259" key="3">
    <source>
        <dbReference type="Pfam" id="PF00394"/>
    </source>
</evidence>
<dbReference type="RefSeq" id="WP_090210672.1">
    <property type="nucleotide sequence ID" value="NZ_FOZM01000005.1"/>
</dbReference>
<dbReference type="PANTHER" id="PTHR11709:SF2">
    <property type="entry name" value="MULTICOPPER OXIDASE LPR1"/>
    <property type="match status" value="1"/>
</dbReference>
<dbReference type="GO" id="GO:0051301">
    <property type="term" value="P:cell division"/>
    <property type="evidence" value="ECO:0007669"/>
    <property type="project" value="UniProtKB-KW"/>
</dbReference>
<gene>
    <name evidence="6" type="ORF">SAMN05444714_3254</name>
</gene>
<evidence type="ECO:0000313" key="7">
    <source>
        <dbReference type="Proteomes" id="UP000198926"/>
    </source>
</evidence>
<keyword evidence="1" id="KW-0479">Metal-binding</keyword>
<dbReference type="OrthoDB" id="9757546at2"/>
<evidence type="ECO:0000259" key="5">
    <source>
        <dbReference type="Pfam" id="PF07732"/>
    </source>
</evidence>
<dbReference type="PROSITE" id="PS00080">
    <property type="entry name" value="MULTICOPPER_OXIDASE2"/>
    <property type="match status" value="1"/>
</dbReference>
<evidence type="ECO:0000256" key="2">
    <source>
        <dbReference type="ARBA" id="ARBA00023002"/>
    </source>
</evidence>
<dbReference type="InterPro" id="IPR045087">
    <property type="entry name" value="Cu-oxidase_fam"/>
</dbReference>
<sequence length="462" mass="49618">MGNINRRQLIGSAAALTFFPRYGAFADENADLLSAQEVSVQLLPDGYGTTNLWGYNGSAPGAEIRVTKGGRVTRTLRNGLSQPTSVHWHGIRIANAMDGVSGLTQDAVQPGDAFTYDFVAPDAGTYWYHAHNMSTQQVGMGLYGPLIVEEAVLPDIDREEVLVLDDWLINPDTAQLDPDFAAPHALSHAGRIGNYITTNGIANLTLPARKNERLRLRLINASNARIFPLELQGLDGWIVAMDGMPLAEPQKVAQAIVLGPAQRVDLIVDVTADVGDLAHLVYLERRDAFSQVAFAVSDEGASTTRPAPAALPPNHIAPVNLGEATALTLNMEGGAMGGLRAATLGGVQKSMREIVDAGRFWAFNGAVDGMEGPPLARLSLGETVRLTIRNDTAFPHAMHLHGMHFHEIGDDGSLGPLRDTTLLERSTTREIAFVADNPGEWLLHCHMLSHAASGMTTRIVVA</sequence>
<dbReference type="InterPro" id="IPR011707">
    <property type="entry name" value="Cu-oxidase-like_N"/>
</dbReference>
<dbReference type="CDD" id="cd13861">
    <property type="entry name" value="CuRO_1_CumA_like"/>
    <property type="match status" value="1"/>
</dbReference>
<reference evidence="6 7" key="1">
    <citation type="submission" date="2016-10" db="EMBL/GenBank/DDBJ databases">
        <authorList>
            <person name="de Groot N.N."/>
        </authorList>
    </citation>
    <scope>NUCLEOTIDE SEQUENCE [LARGE SCALE GENOMIC DNA]</scope>
    <source>
        <strain evidence="6 7">DSM 29433</strain>
    </source>
</reference>